<dbReference type="Proteomes" id="UP000298179">
    <property type="component" value="Unassembled WGS sequence"/>
</dbReference>
<keyword evidence="1" id="KW-0732">Signal</keyword>
<keyword evidence="3" id="KW-1185">Reference proteome</keyword>
<comment type="caution">
    <text evidence="2">The sequence shown here is derived from an EMBL/GenBank/DDBJ whole genome shotgun (WGS) entry which is preliminary data.</text>
</comment>
<dbReference type="AlphaFoldDB" id="A0A4Y8RRX1"/>
<accession>A0A4Y8RRX1</accession>
<gene>
    <name evidence="2" type="ORF">E3C22_09530</name>
</gene>
<evidence type="ECO:0000256" key="1">
    <source>
        <dbReference type="SAM" id="SignalP"/>
    </source>
</evidence>
<dbReference type="InterPro" id="IPR029045">
    <property type="entry name" value="ClpP/crotonase-like_dom_sf"/>
</dbReference>
<dbReference type="SUPFAM" id="SSF52096">
    <property type="entry name" value="ClpP/crotonase"/>
    <property type="match status" value="1"/>
</dbReference>
<dbReference type="RefSeq" id="WP_134761742.1">
    <property type="nucleotide sequence ID" value="NZ_SOZD01000002.1"/>
</dbReference>
<name>A0A4Y8RRX1_9HYPH</name>
<feature type="signal peptide" evidence="1">
    <location>
        <begin position="1"/>
        <end position="26"/>
    </location>
</feature>
<dbReference type="OrthoDB" id="8611435at2"/>
<reference evidence="2 3" key="1">
    <citation type="submission" date="2019-03" db="EMBL/GenBank/DDBJ databases">
        <title>Jiella endophytica sp. nov., a novel endophytic bacterium isolated from root of Ficus microcarpa Linn. f.</title>
        <authorList>
            <person name="Tuo L."/>
        </authorList>
    </citation>
    <scope>NUCLEOTIDE SEQUENCE [LARGE SCALE GENOMIC DNA]</scope>
    <source>
        <strain evidence="2 3">CBS5Q-3</strain>
    </source>
</reference>
<feature type="chain" id="PRO_5021277894" evidence="1">
    <location>
        <begin position="27"/>
        <end position="550"/>
    </location>
</feature>
<dbReference type="EMBL" id="SOZD01000002">
    <property type="protein sequence ID" value="TFF25574.1"/>
    <property type="molecule type" value="Genomic_DNA"/>
</dbReference>
<evidence type="ECO:0000313" key="2">
    <source>
        <dbReference type="EMBL" id="TFF25574.1"/>
    </source>
</evidence>
<proteinExistence type="predicted"/>
<sequence>MVRRTRRKSVKWIISVLLLSAMPAVGAELTIATDVPGPNDGCGSPVTVALKGQIAKGDVDRLQQMLSGHLPAKQSDRHPGVTARLTLDSPGGNLLEGIRLANFVHDNAIRTHVGAGASCLSACSLVFMGGATVTPEGKLQSLRELSPGGRLGFHAPALPDDALDRIDADEFERLMVNAAREFLGLLREHNWAQSLVEASLSRTAPGEFVEIDTVDDAGRWRIGVTNKRRLRVMPGKSLLEYYGDDSRWLGNKAFCYNTERWVADRAATDVNGSMSDYAIELMNSRLPDLRTAIRAKNSRFARTSIDRYREFVLQYQPSDGYDITCHDSTDSEGRIDAAFWPGDGVENRSALPNIDNQGVALIPVDRIRAWHALPPDTPIARVEEAIAETGIFRTVGPEDDTAPFVVESKTSTWNHNGSRMELRQERLQSGTTHVTISYSQPKDTLIRLGFESGRLLFEGYSDSGVLSGRAHVFRRGCDPIAYGVTGSFDPKGSSFRLTGAAPDQSGDRCHPSGMTFDSSAANLLFDQQGISEYERTGQTQKVVLACPAAN</sequence>
<protein>
    <submittedName>
        <fullName evidence="2">Uncharacterized protein</fullName>
    </submittedName>
</protein>
<organism evidence="2 3">
    <name type="scientific">Jiella endophytica</name>
    <dbReference type="NCBI Taxonomy" id="2558362"/>
    <lineage>
        <taxon>Bacteria</taxon>
        <taxon>Pseudomonadati</taxon>
        <taxon>Pseudomonadota</taxon>
        <taxon>Alphaproteobacteria</taxon>
        <taxon>Hyphomicrobiales</taxon>
        <taxon>Aurantimonadaceae</taxon>
        <taxon>Jiella</taxon>
    </lineage>
</organism>
<evidence type="ECO:0000313" key="3">
    <source>
        <dbReference type="Proteomes" id="UP000298179"/>
    </source>
</evidence>